<dbReference type="EMBL" id="JAPMOS010000027">
    <property type="protein sequence ID" value="KAJ4458657.1"/>
    <property type="molecule type" value="Genomic_DNA"/>
</dbReference>
<dbReference type="InterPro" id="IPR035892">
    <property type="entry name" value="C2_domain_sf"/>
</dbReference>
<evidence type="ECO:0000259" key="2">
    <source>
        <dbReference type="PROSITE" id="PS50004"/>
    </source>
</evidence>
<dbReference type="SUPFAM" id="SSF53300">
    <property type="entry name" value="vWA-like"/>
    <property type="match status" value="1"/>
</dbReference>
<dbReference type="PANTHER" id="PTHR10857:SF106">
    <property type="entry name" value="C2 DOMAIN-CONTAINING PROTEIN"/>
    <property type="match status" value="1"/>
</dbReference>
<dbReference type="PANTHER" id="PTHR10857">
    <property type="entry name" value="COPINE"/>
    <property type="match status" value="1"/>
</dbReference>
<dbReference type="PROSITE" id="PS51257">
    <property type="entry name" value="PROKAR_LIPOPROTEIN"/>
    <property type="match status" value="1"/>
</dbReference>
<dbReference type="SMART" id="SM00239">
    <property type="entry name" value="C2"/>
    <property type="match status" value="2"/>
</dbReference>
<sequence>MAVTRLCRQFLAETKMAAEPATMLSLSISCQQLKNLDVGSKSDPCCVLFVKEDGCLNWVEASRTEVLRDTLNPRFVTGLKMRYAFERVQPVKFSIYDWDTTSTRLDQQELIGECETTLGFIAGRHVMRYPLAPPPSPDRPAMTAVFPLGAVGHPTGRGMLTVGVEESRCASVARVSLRAEHLDKKDFFGKSDPFCILSRLVGGRPVPAFKTEVINKTLDPVRVDRTLAHIRPPLCLEPCPDEPFLAEVFDFDKNAAGGFSVPLIHEAPPEEGPPVQQLGVLVFRWEVVRLPTFLDYILGGCEVSLIAAIDFTASNRLGSIVAPYDSDGAFPPEVIGLQGMLAAYGNAIAQTELYGPTNFAPQQQKYFVLLIITDGEITDLDQTISAIVRASQLPLSVIIVGVGSASFSNMKALDSDEALLADASGKRCVRDIVQPQPQPQPPPSDRVGPVGRPSLWWLLQFVAMRDCPNLSKLAAETLGELPRQLLEYMKFRGFVPNPPRSAQVQAPAPTVAVQTPAITITVAPQPATAESALSQQVAVMTVSAPAPPSAPVQSQAAMPMPMSMPMPM</sequence>
<dbReference type="Pfam" id="PF07002">
    <property type="entry name" value="Copine"/>
    <property type="match status" value="1"/>
</dbReference>
<comment type="caution">
    <text evidence="3">The sequence shown here is derived from an EMBL/GenBank/DDBJ whole genome shotgun (WGS) entry which is preliminary data.</text>
</comment>
<dbReference type="InterPro" id="IPR010734">
    <property type="entry name" value="Copine_C"/>
</dbReference>
<keyword evidence="3" id="KW-0675">Receptor</keyword>
<organism evidence="3 4">
    <name type="scientific">Paratrimastix pyriformis</name>
    <dbReference type="NCBI Taxonomy" id="342808"/>
    <lineage>
        <taxon>Eukaryota</taxon>
        <taxon>Metamonada</taxon>
        <taxon>Preaxostyla</taxon>
        <taxon>Paratrimastigidae</taxon>
        <taxon>Paratrimastix</taxon>
    </lineage>
</organism>
<protein>
    <submittedName>
        <fullName evidence="3">Nicotinic receptor-associated protein 1</fullName>
    </submittedName>
</protein>
<feature type="domain" description="C2" evidence="2">
    <location>
        <begin position="4"/>
        <end position="131"/>
    </location>
</feature>
<dbReference type="SUPFAM" id="SSF49562">
    <property type="entry name" value="C2 domain (Calcium/lipid-binding domain, CaLB)"/>
    <property type="match status" value="2"/>
</dbReference>
<dbReference type="PROSITE" id="PS50004">
    <property type="entry name" value="C2"/>
    <property type="match status" value="2"/>
</dbReference>
<dbReference type="Gene3D" id="2.60.40.150">
    <property type="entry name" value="C2 domain"/>
    <property type="match status" value="2"/>
</dbReference>
<evidence type="ECO:0000313" key="3">
    <source>
        <dbReference type="EMBL" id="KAJ4458657.1"/>
    </source>
</evidence>
<dbReference type="InterPro" id="IPR045052">
    <property type="entry name" value="Copine"/>
</dbReference>
<dbReference type="InterPro" id="IPR036465">
    <property type="entry name" value="vWFA_dom_sf"/>
</dbReference>
<name>A0ABQ8ULT5_9EUKA</name>
<gene>
    <name evidence="3" type="ORF">PAPYR_5634</name>
</gene>
<dbReference type="CDD" id="cd04048">
    <property type="entry name" value="C2A_Copine"/>
    <property type="match status" value="1"/>
</dbReference>
<proteinExistence type="inferred from homology"/>
<evidence type="ECO:0000256" key="1">
    <source>
        <dbReference type="ARBA" id="ARBA00009048"/>
    </source>
</evidence>
<dbReference type="Pfam" id="PF00168">
    <property type="entry name" value="C2"/>
    <property type="match status" value="2"/>
</dbReference>
<reference evidence="3" key="1">
    <citation type="journal article" date="2022" name="bioRxiv">
        <title>Genomics of Preaxostyla Flagellates Illuminates Evolutionary Transitions and the Path Towards Mitochondrial Loss.</title>
        <authorList>
            <person name="Novak L.V.F."/>
            <person name="Treitli S.C."/>
            <person name="Pyrih J."/>
            <person name="Halakuc P."/>
            <person name="Pipaliya S.V."/>
            <person name="Vacek V."/>
            <person name="Brzon O."/>
            <person name="Soukal P."/>
            <person name="Eme L."/>
            <person name="Dacks J.B."/>
            <person name="Karnkowska A."/>
            <person name="Elias M."/>
            <person name="Hampl V."/>
        </authorList>
    </citation>
    <scope>NUCLEOTIDE SEQUENCE</scope>
    <source>
        <strain evidence="3">RCP-MX</strain>
    </source>
</reference>
<feature type="domain" description="C2" evidence="2">
    <location>
        <begin position="156"/>
        <end position="283"/>
    </location>
</feature>
<comment type="similarity">
    <text evidence="1">Belongs to the copine family.</text>
</comment>
<evidence type="ECO:0000313" key="4">
    <source>
        <dbReference type="Proteomes" id="UP001141327"/>
    </source>
</evidence>
<accession>A0ABQ8ULT5</accession>
<keyword evidence="4" id="KW-1185">Reference proteome</keyword>
<dbReference type="InterPro" id="IPR000008">
    <property type="entry name" value="C2_dom"/>
</dbReference>
<dbReference type="Proteomes" id="UP001141327">
    <property type="component" value="Unassembled WGS sequence"/>
</dbReference>